<dbReference type="InterPro" id="IPR018303">
    <property type="entry name" value="ATPase_P-typ_P_site"/>
</dbReference>
<feature type="transmembrane region" description="Helical" evidence="11">
    <location>
        <begin position="584"/>
        <end position="607"/>
    </location>
</feature>
<evidence type="ECO:0000256" key="10">
    <source>
        <dbReference type="ARBA" id="ARBA00023136"/>
    </source>
</evidence>
<evidence type="ECO:0000256" key="5">
    <source>
        <dbReference type="ARBA" id="ARBA00022741"/>
    </source>
</evidence>
<keyword evidence="8" id="KW-1278">Translocase</keyword>
<dbReference type="SFLD" id="SFLDG00002">
    <property type="entry name" value="C1.7:_P-type_atpase_like"/>
    <property type="match status" value="1"/>
</dbReference>
<dbReference type="InterPro" id="IPR023298">
    <property type="entry name" value="ATPase_P-typ_TM_dom_sf"/>
</dbReference>
<dbReference type="STRING" id="309801.trd_1451"/>
<evidence type="ECO:0000256" key="3">
    <source>
        <dbReference type="ARBA" id="ARBA00022553"/>
    </source>
</evidence>
<evidence type="ECO:0000313" key="14">
    <source>
        <dbReference type="Proteomes" id="UP000000447"/>
    </source>
</evidence>
<keyword evidence="4 11" id="KW-0812">Transmembrane</keyword>
<dbReference type="eggNOG" id="COG0474">
    <property type="taxonomic scope" value="Bacteria"/>
</dbReference>
<dbReference type="Gene3D" id="1.20.1110.10">
    <property type="entry name" value="Calcium-transporting ATPase, transmembrane domain"/>
    <property type="match status" value="1"/>
</dbReference>
<evidence type="ECO:0000259" key="12">
    <source>
        <dbReference type="Pfam" id="PF00689"/>
    </source>
</evidence>
<dbReference type="Gene3D" id="3.40.1110.10">
    <property type="entry name" value="Calcium-transporting ATPase, cytoplasmic domain N"/>
    <property type="match status" value="1"/>
</dbReference>
<feature type="transmembrane region" description="Helical" evidence="11">
    <location>
        <begin position="552"/>
        <end position="572"/>
    </location>
</feature>
<feature type="transmembrane region" description="Helical" evidence="11">
    <location>
        <begin position="619"/>
        <end position="637"/>
    </location>
</feature>
<dbReference type="Pfam" id="PF13246">
    <property type="entry name" value="Cation_ATPase"/>
    <property type="match status" value="1"/>
</dbReference>
<dbReference type="InterPro" id="IPR044492">
    <property type="entry name" value="P_typ_ATPase_HD_dom"/>
</dbReference>
<evidence type="ECO:0000256" key="6">
    <source>
        <dbReference type="ARBA" id="ARBA00022840"/>
    </source>
</evidence>
<dbReference type="InterPro" id="IPR006068">
    <property type="entry name" value="ATPase_P-typ_cation-transptr_C"/>
</dbReference>
<dbReference type="InterPro" id="IPR001757">
    <property type="entry name" value="P_typ_ATPase"/>
</dbReference>
<dbReference type="InterPro" id="IPR006415">
    <property type="entry name" value="P-type_ATPase_IIIB"/>
</dbReference>
<evidence type="ECO:0000256" key="7">
    <source>
        <dbReference type="ARBA" id="ARBA00022842"/>
    </source>
</evidence>
<dbReference type="SUPFAM" id="SSF81665">
    <property type="entry name" value="Calcium ATPase, transmembrane domain M"/>
    <property type="match status" value="1"/>
</dbReference>
<evidence type="ECO:0000256" key="9">
    <source>
        <dbReference type="ARBA" id="ARBA00022989"/>
    </source>
</evidence>
<feature type="transmembrane region" description="Helical" evidence="11">
    <location>
        <begin position="522"/>
        <end position="546"/>
    </location>
</feature>
<comment type="subcellular location">
    <subcellularLocation>
        <location evidence="1">Cell membrane</location>
        <topology evidence="1">Multi-pass membrane protein</topology>
    </subcellularLocation>
</comment>
<keyword evidence="14" id="KW-1185">Reference proteome</keyword>
<keyword evidence="9 11" id="KW-1133">Transmembrane helix</keyword>
<keyword evidence="10 11" id="KW-0472">Membrane</keyword>
<sequence length="658" mass="71682">MVFLGSSIISGTAIAEVVATGKRTLFGGIVARLGAPPPETAFQRGLRDFSLLITRTVVFLVLLTLVVMLALGRPPLDASLFAVALAVGLTPEFLPMIVTITLAQGALRMARQRVLVKSLPAIENLGSVDIVCSDKTGTLTLGEMQLVAAVDLHGHDWPRAYQLGLLNARTQSGLASPFDRVLLARDVAEYADVVKLDELPFDFERRRVSVVVQVAGRVPLLVTKGAPETILPLCTAYEDEEGVHPLDEPLRAQAAAQFRQLSAEGLRVLAVAWRRWEAGRSIELPDESDLVFAGFLAFADPPLPEAAEAIRQLAADGVRIKLLTGDNELVTAAVCRAVGLPAERIVLGSELERLDPLALERLVEEVDAFARVTPAQKHRIVLTLKARGHAVAFLGDGINDAPSLHAADVGISVMNAVDIAREAADIVLLDRRLSTLHEGIMEGRRAFSSVMTFLLMETSSNFGNVFSMAGAAAILPFLPMLPHQILLNNFLYDLAQIAIPRDRVDPLLTASPRRWDIGFVRAAMLVLGPISSLFDFLTFAVLLALFHADERLFHSGWFVESLVTQCLVVFVIRTARAPWRARPSWFLTLNVLAIVGIGLALPFSPFADVLGFVQLPPSYLLFLAVAVTSYLALVELAKRGLYAWWNHRQRETVRPGRA</sequence>
<name>B9L2P6_THERP</name>
<dbReference type="GO" id="GO:0016887">
    <property type="term" value="F:ATP hydrolysis activity"/>
    <property type="evidence" value="ECO:0007669"/>
    <property type="project" value="InterPro"/>
</dbReference>
<dbReference type="NCBIfam" id="TIGR01524">
    <property type="entry name" value="ATPase-IIIB_Mg"/>
    <property type="match status" value="1"/>
</dbReference>
<dbReference type="Proteomes" id="UP000000447">
    <property type="component" value="Chromosome"/>
</dbReference>
<dbReference type="HOGENOM" id="CLU_002360_6_3_0"/>
<dbReference type="SFLD" id="SFLDF00027">
    <property type="entry name" value="p-type_atpase"/>
    <property type="match status" value="1"/>
</dbReference>
<dbReference type="PANTHER" id="PTHR42861">
    <property type="entry name" value="CALCIUM-TRANSPORTING ATPASE"/>
    <property type="match status" value="1"/>
</dbReference>
<accession>B9L2P6</accession>
<evidence type="ECO:0000256" key="2">
    <source>
        <dbReference type="ARBA" id="ARBA00022475"/>
    </source>
</evidence>
<evidence type="ECO:0000256" key="1">
    <source>
        <dbReference type="ARBA" id="ARBA00004651"/>
    </source>
</evidence>
<dbReference type="InterPro" id="IPR023299">
    <property type="entry name" value="ATPase_P-typ_cyto_dom_N"/>
</dbReference>
<dbReference type="PROSITE" id="PS00154">
    <property type="entry name" value="ATPASE_E1_E2"/>
    <property type="match status" value="1"/>
</dbReference>
<dbReference type="SFLD" id="SFLDS00003">
    <property type="entry name" value="Haloacid_Dehalogenase"/>
    <property type="match status" value="1"/>
</dbReference>
<dbReference type="Gene3D" id="2.70.150.10">
    <property type="entry name" value="Calcium-transporting ATPase, cytoplasmic transduction domain A"/>
    <property type="match status" value="1"/>
</dbReference>
<proteinExistence type="predicted"/>
<dbReference type="PRINTS" id="PR01836">
    <property type="entry name" value="MGATPASE"/>
</dbReference>
<feature type="transmembrane region" description="Helical" evidence="11">
    <location>
        <begin position="52"/>
        <end position="72"/>
    </location>
</feature>
<evidence type="ECO:0000256" key="11">
    <source>
        <dbReference type="SAM" id="Phobius"/>
    </source>
</evidence>
<gene>
    <name evidence="13" type="ordered locus">trd_1451</name>
</gene>
<keyword evidence="6" id="KW-0067">ATP-binding</keyword>
<dbReference type="GO" id="GO:0005886">
    <property type="term" value="C:plasma membrane"/>
    <property type="evidence" value="ECO:0007669"/>
    <property type="project" value="UniProtKB-SubCell"/>
</dbReference>
<evidence type="ECO:0000313" key="13">
    <source>
        <dbReference type="EMBL" id="ACM06365.1"/>
    </source>
</evidence>
<dbReference type="AlphaFoldDB" id="B9L2P6"/>
<dbReference type="GO" id="GO:0005524">
    <property type="term" value="F:ATP binding"/>
    <property type="evidence" value="ECO:0007669"/>
    <property type="project" value="UniProtKB-KW"/>
</dbReference>
<dbReference type="Gene3D" id="3.40.50.1000">
    <property type="entry name" value="HAD superfamily/HAD-like"/>
    <property type="match status" value="1"/>
</dbReference>
<organism evidence="13 14">
    <name type="scientific">Thermomicrobium roseum (strain ATCC 27502 / DSM 5159 / P-2)</name>
    <dbReference type="NCBI Taxonomy" id="309801"/>
    <lineage>
        <taxon>Bacteria</taxon>
        <taxon>Pseudomonadati</taxon>
        <taxon>Thermomicrobiota</taxon>
        <taxon>Thermomicrobia</taxon>
        <taxon>Thermomicrobiales</taxon>
        <taxon>Thermomicrobiaceae</taxon>
        <taxon>Thermomicrobium</taxon>
    </lineage>
</organism>
<protein>
    <submittedName>
        <fullName evidence="13">Magnesium transporting ATPase, P-type 1</fullName>
    </submittedName>
</protein>
<dbReference type="GO" id="GO:0015444">
    <property type="term" value="F:P-type magnesium transporter activity"/>
    <property type="evidence" value="ECO:0007669"/>
    <property type="project" value="InterPro"/>
</dbReference>
<dbReference type="InterPro" id="IPR023214">
    <property type="entry name" value="HAD_sf"/>
</dbReference>
<keyword evidence="2" id="KW-1003">Cell membrane</keyword>
<evidence type="ECO:0000256" key="4">
    <source>
        <dbReference type="ARBA" id="ARBA00022692"/>
    </source>
</evidence>
<feature type="domain" description="Cation-transporting P-type ATPase C-terminal" evidence="12">
    <location>
        <begin position="477"/>
        <end position="639"/>
    </location>
</feature>
<dbReference type="EMBL" id="CP001275">
    <property type="protein sequence ID" value="ACM06365.1"/>
    <property type="molecule type" value="Genomic_DNA"/>
</dbReference>
<reference evidence="13 14" key="1">
    <citation type="journal article" date="2009" name="PLoS ONE">
        <title>Complete genome sequence of the aerobic CO-oxidizing thermophile Thermomicrobium roseum.</title>
        <authorList>
            <person name="Wu D."/>
            <person name="Raymond J."/>
            <person name="Wu M."/>
            <person name="Chatterji S."/>
            <person name="Ren Q."/>
            <person name="Graham J.E."/>
            <person name="Bryant D.A."/>
            <person name="Robb F."/>
            <person name="Colman A."/>
            <person name="Tallon L.J."/>
            <person name="Badger J.H."/>
            <person name="Madupu R."/>
            <person name="Ward N.L."/>
            <person name="Eisen J.A."/>
        </authorList>
    </citation>
    <scope>NUCLEOTIDE SEQUENCE [LARGE SCALE GENOMIC DNA]</scope>
    <source>
        <strain evidence="14">ATCC 27502 / DSM 5159 / P-2</strain>
    </source>
</reference>
<keyword evidence="5" id="KW-0547">Nucleotide-binding</keyword>
<keyword evidence="7" id="KW-0460">Magnesium</keyword>
<dbReference type="NCBIfam" id="TIGR01494">
    <property type="entry name" value="ATPase_P-type"/>
    <property type="match status" value="2"/>
</dbReference>
<dbReference type="InterPro" id="IPR036412">
    <property type="entry name" value="HAD-like_sf"/>
</dbReference>
<dbReference type="KEGG" id="tro:trd_1451"/>
<dbReference type="SUPFAM" id="SSF56784">
    <property type="entry name" value="HAD-like"/>
    <property type="match status" value="1"/>
</dbReference>
<feature type="transmembrane region" description="Helical" evidence="11">
    <location>
        <begin position="78"/>
        <end position="103"/>
    </location>
</feature>
<keyword evidence="3" id="KW-0597">Phosphoprotein</keyword>
<evidence type="ECO:0000256" key="8">
    <source>
        <dbReference type="ARBA" id="ARBA00022967"/>
    </source>
</evidence>
<dbReference type="Pfam" id="PF00689">
    <property type="entry name" value="Cation_ATPase_C"/>
    <property type="match status" value="1"/>
</dbReference>